<feature type="transmembrane region" description="Helical" evidence="1">
    <location>
        <begin position="12"/>
        <end position="30"/>
    </location>
</feature>
<protein>
    <submittedName>
        <fullName evidence="2">Uncharacterized protein</fullName>
    </submittedName>
</protein>
<organism evidence="2 3">
    <name type="scientific">Natrinema hispanicum</name>
    <dbReference type="NCBI Taxonomy" id="392421"/>
    <lineage>
        <taxon>Archaea</taxon>
        <taxon>Methanobacteriati</taxon>
        <taxon>Methanobacteriota</taxon>
        <taxon>Stenosarchaea group</taxon>
        <taxon>Halobacteria</taxon>
        <taxon>Halobacteriales</taxon>
        <taxon>Natrialbaceae</taxon>
        <taxon>Natrinema</taxon>
    </lineage>
</organism>
<dbReference type="Proteomes" id="UP000291097">
    <property type="component" value="Unassembled WGS sequence"/>
</dbReference>
<dbReference type="AlphaFoldDB" id="A0A482Y0K8"/>
<sequence length="37" mass="4048">MQKVSDSFMEISALLNSLVAMMLVGAKLGFHTATELY</sequence>
<proteinExistence type="predicted"/>
<dbReference type="EMBL" id="SHMP01000010">
    <property type="protein sequence ID" value="RZV05200.1"/>
    <property type="molecule type" value="Genomic_DNA"/>
</dbReference>
<comment type="caution">
    <text evidence="2">The sequence shown here is derived from an EMBL/GenBank/DDBJ whole genome shotgun (WGS) entry which is preliminary data.</text>
</comment>
<evidence type="ECO:0000313" key="3">
    <source>
        <dbReference type="Proteomes" id="UP000291097"/>
    </source>
</evidence>
<keyword evidence="1" id="KW-1133">Transmembrane helix</keyword>
<gene>
    <name evidence="2" type="ORF">BDK88_4223</name>
</gene>
<evidence type="ECO:0000256" key="1">
    <source>
        <dbReference type="SAM" id="Phobius"/>
    </source>
</evidence>
<evidence type="ECO:0000313" key="2">
    <source>
        <dbReference type="EMBL" id="RZV05200.1"/>
    </source>
</evidence>
<name>A0A482Y0K8_9EURY</name>
<reference evidence="2 3" key="1">
    <citation type="submission" date="2019-02" db="EMBL/GenBank/DDBJ databases">
        <title>Genomic Encyclopedia of Archaeal and Bacterial Type Strains, Phase II (KMG-II): from individual species to whole genera.</title>
        <authorList>
            <person name="Goeker M."/>
        </authorList>
    </citation>
    <scope>NUCLEOTIDE SEQUENCE [LARGE SCALE GENOMIC DNA]</scope>
    <source>
        <strain evidence="2 3">DSM 18328</strain>
    </source>
</reference>
<keyword evidence="1" id="KW-0472">Membrane</keyword>
<keyword evidence="1" id="KW-0812">Transmembrane</keyword>
<accession>A0A482Y0K8</accession>